<protein>
    <recommendedName>
        <fullName evidence="3">CBM6 domain-containing protein</fullName>
    </recommendedName>
</protein>
<dbReference type="EMBL" id="MVDD01000002">
    <property type="protein sequence ID" value="PKQ65008.1"/>
    <property type="molecule type" value="Genomic_DNA"/>
</dbReference>
<evidence type="ECO:0008006" key="3">
    <source>
        <dbReference type="Google" id="ProtNLM"/>
    </source>
</evidence>
<evidence type="ECO:0000313" key="2">
    <source>
        <dbReference type="Proteomes" id="UP000233535"/>
    </source>
</evidence>
<dbReference type="AlphaFoldDB" id="A0A2N3I3X6"/>
<keyword evidence="2" id="KW-1185">Reference proteome</keyword>
<dbReference type="Proteomes" id="UP000233535">
    <property type="component" value="Unassembled WGS sequence"/>
</dbReference>
<proteinExistence type="predicted"/>
<dbReference type="RefSeq" id="WP_218972134.1">
    <property type="nucleotide sequence ID" value="NZ_MVDD01000002.1"/>
</dbReference>
<accession>A0A2N3I3X6</accession>
<gene>
    <name evidence="1" type="ORF">BZG02_04000</name>
</gene>
<comment type="caution">
    <text evidence="1">The sequence shown here is derived from an EMBL/GenBank/DDBJ whole genome shotgun (WGS) entry which is preliminary data.</text>
</comment>
<name>A0A2N3I3X6_9BACT</name>
<sequence length="460" mass="52576">MLLSCINSFAQAWNYNNNRIAISADGNSAPDNLHKWPIGDPDDWGANAAMLAILAKLEMQDKLVHYSYNNFIDAPAGPDSRNQNKISCDGGIIRWHFDAEKFYDVTTQLEQATNSLAKEMTKSTADDPLYFLHAGLSEFVYLAVEKAIELGGLENLRYVKLVSHSGFNENHKRREWHHTWDDIQKLCGNRMQYHKIKDQNACNQPDVLWCSGKDFSPWYWMRDHKDESIHWLYTRVQAHNTGKADISDCGLLYWLLTGDESGNPEKFKNFIGDGIANSVQGIAVKKLIEDKGKDNFISMEAEHFDLHGQWAFKNDDLASGGRFIEYIGANNDQEITKENICESNFEIKEAGTYTVKWLMRQTKEIEGDRVGSVWINFPDAIQIGHEPVKGFHKFAGRGKNDFTMNGQLDLHGDQSWMTVKFEKAGFYTLQVSACSEFLQIDKFILYKDMSFEDAKKMANQ</sequence>
<evidence type="ECO:0000313" key="1">
    <source>
        <dbReference type="EMBL" id="PKQ65008.1"/>
    </source>
</evidence>
<organism evidence="1 2">
    <name type="scientific">Labilibaculum filiforme</name>
    <dbReference type="NCBI Taxonomy" id="1940526"/>
    <lineage>
        <taxon>Bacteria</taxon>
        <taxon>Pseudomonadati</taxon>
        <taxon>Bacteroidota</taxon>
        <taxon>Bacteroidia</taxon>
        <taxon>Marinilabiliales</taxon>
        <taxon>Marinifilaceae</taxon>
        <taxon>Labilibaculum</taxon>
    </lineage>
</organism>
<dbReference type="Gene3D" id="2.60.120.260">
    <property type="entry name" value="Galactose-binding domain-like"/>
    <property type="match status" value="1"/>
</dbReference>
<reference evidence="1 2" key="1">
    <citation type="journal article" date="2017" name="Front. Microbiol.">
        <title>Labilibaculum manganireducens gen. nov., sp. nov. and Labilibaculum filiforme sp. nov., Novel Bacteroidetes Isolated from Subsurface Sediments of the Baltic Sea.</title>
        <authorList>
            <person name="Vandieken V."/>
            <person name="Marshall I.P."/>
            <person name="Niemann H."/>
            <person name="Engelen B."/>
            <person name="Cypionka H."/>
        </authorList>
    </citation>
    <scope>NUCLEOTIDE SEQUENCE [LARGE SCALE GENOMIC DNA]</scope>
    <source>
        <strain evidence="1 2">59.16B</strain>
    </source>
</reference>